<evidence type="ECO:0000313" key="2">
    <source>
        <dbReference type="Proteomes" id="UP000677082"/>
    </source>
</evidence>
<proteinExistence type="predicted"/>
<sequence length="56" mass="6315">MGIAGKASSDCGAHEWYRANDEAEHCYHCSVGYRPYDAEHLGFMDRNQMRSCGTQT</sequence>
<dbReference type="AlphaFoldDB" id="A0A919WCF3"/>
<organism evidence="1 2">
    <name type="scientific">Paractinoplanes toevensis</name>
    <dbReference type="NCBI Taxonomy" id="571911"/>
    <lineage>
        <taxon>Bacteria</taxon>
        <taxon>Bacillati</taxon>
        <taxon>Actinomycetota</taxon>
        <taxon>Actinomycetes</taxon>
        <taxon>Micromonosporales</taxon>
        <taxon>Micromonosporaceae</taxon>
        <taxon>Paractinoplanes</taxon>
    </lineage>
</organism>
<comment type="caution">
    <text evidence="1">The sequence shown here is derived from an EMBL/GenBank/DDBJ whole genome shotgun (WGS) entry which is preliminary data.</text>
</comment>
<protein>
    <submittedName>
        <fullName evidence="1">Uncharacterized protein</fullName>
    </submittedName>
</protein>
<dbReference type="Proteomes" id="UP000677082">
    <property type="component" value="Unassembled WGS sequence"/>
</dbReference>
<evidence type="ECO:0000313" key="1">
    <source>
        <dbReference type="EMBL" id="GIM97601.1"/>
    </source>
</evidence>
<keyword evidence="2" id="KW-1185">Reference proteome</keyword>
<dbReference type="EMBL" id="BOQN01000152">
    <property type="protein sequence ID" value="GIM97601.1"/>
    <property type="molecule type" value="Genomic_DNA"/>
</dbReference>
<reference evidence="1 2" key="1">
    <citation type="submission" date="2021-03" db="EMBL/GenBank/DDBJ databases">
        <title>Whole genome shotgun sequence of Actinoplanes toevensis NBRC 105298.</title>
        <authorList>
            <person name="Komaki H."/>
            <person name="Tamura T."/>
        </authorList>
    </citation>
    <scope>NUCLEOTIDE SEQUENCE [LARGE SCALE GENOMIC DNA]</scope>
    <source>
        <strain evidence="1 2">NBRC 105298</strain>
    </source>
</reference>
<name>A0A919WCF3_9ACTN</name>
<gene>
    <name evidence="1" type="ORF">Ato02nite_093940</name>
</gene>
<accession>A0A919WCF3</accession>